<evidence type="ECO:0000259" key="1">
    <source>
        <dbReference type="PROSITE" id="PS51272"/>
    </source>
</evidence>
<evidence type="ECO:0000313" key="3">
    <source>
        <dbReference type="Proteomes" id="UP000000347"/>
    </source>
</evidence>
<keyword evidence="3" id="KW-1185">Reference proteome</keyword>
<feature type="domain" description="SLH" evidence="1">
    <location>
        <begin position="164"/>
        <end position="231"/>
    </location>
</feature>
<dbReference type="STRING" id="608506.COB47_1753"/>
<organism evidence="2 3">
    <name type="scientific">Caldicellulosiruptor obsidiansis (strain ATCC BAA-2073 / JCM 16842 / OB47)</name>
    <dbReference type="NCBI Taxonomy" id="608506"/>
    <lineage>
        <taxon>Bacteria</taxon>
        <taxon>Bacillati</taxon>
        <taxon>Bacillota</taxon>
        <taxon>Bacillota incertae sedis</taxon>
        <taxon>Caldicellulosiruptorales</taxon>
        <taxon>Caldicellulosiruptoraceae</taxon>
        <taxon>Caldicellulosiruptor</taxon>
    </lineage>
</organism>
<accession>D9TFR0</accession>
<dbReference type="HOGENOM" id="CLU_1003559_0_0_9"/>
<dbReference type="PROSITE" id="PS51272">
    <property type="entry name" value="SLH"/>
    <property type="match status" value="2"/>
</dbReference>
<dbReference type="InterPro" id="IPR001119">
    <property type="entry name" value="SLH_dom"/>
</dbReference>
<dbReference type="Proteomes" id="UP000000347">
    <property type="component" value="Chromosome"/>
</dbReference>
<dbReference type="eggNOG" id="COG2866">
    <property type="taxonomic scope" value="Bacteria"/>
</dbReference>
<protein>
    <submittedName>
        <fullName evidence="2">S-layer domain-containing protein</fullName>
    </submittedName>
</protein>
<evidence type="ECO:0000313" key="2">
    <source>
        <dbReference type="EMBL" id="ADL43030.1"/>
    </source>
</evidence>
<dbReference type="RefSeq" id="WP_013291027.1">
    <property type="nucleotide sequence ID" value="NC_014392.1"/>
</dbReference>
<dbReference type="Pfam" id="PF00395">
    <property type="entry name" value="SLH"/>
    <property type="match status" value="2"/>
</dbReference>
<proteinExistence type="predicted"/>
<dbReference type="OrthoDB" id="9769314at2"/>
<sequence length="277" mass="32503">MKWFLRTFICLILVVALFWQVKVFAADVFCKIEYYFNGTNNMRVILYSKTNKSYYVKGFTRDSDRQVTVYFSEKKTFSSESNSVLIPQSMFLLPVRVILMPSDGSLLFKDIKNSPYKDHILFLASIGKVDGYKDGTFKPKNTVTRQEFVKFFVNMFNIKVEKNDKKYSFSDIQNCWAKSEIETLYKMGIITGIKDKQNRLLFRPNDGITYEQAIAILARYLKLKSVSKNDYKSWANQYINAFVDNQLISTEEIKDLKLNSFATREWIAYIFSKTIFK</sequence>
<reference evidence="2 3" key="1">
    <citation type="journal article" date="2010" name="J. Bacteriol.">
        <title>Complete genome sequence of the cellulolytic thermophile Caldicellulosiruptor obsidiansis OB47T.</title>
        <authorList>
            <person name="Elkins J.G."/>
            <person name="Lochner A."/>
            <person name="Hamilton-Brehm S.D."/>
            <person name="Davenport K.W."/>
            <person name="Podar M."/>
            <person name="Brown S.D."/>
            <person name="Land M.L."/>
            <person name="Hauser L.J."/>
            <person name="Klingeman D.M."/>
            <person name="Raman B."/>
            <person name="Goodwin L.A."/>
            <person name="Tapia R."/>
            <person name="Meincke L.J."/>
            <person name="Detter J.C."/>
            <person name="Bruce D.C."/>
            <person name="Han C.S."/>
            <person name="Palumbo A.V."/>
            <person name="Cottingham R.W."/>
            <person name="Keller M."/>
            <person name="Graham D.E."/>
        </authorList>
    </citation>
    <scope>NUCLEOTIDE SEQUENCE [LARGE SCALE GENOMIC DNA]</scope>
    <source>
        <strain evidence="3">ATCC BAA-2073 / strain OB47</strain>
    </source>
</reference>
<gene>
    <name evidence="2" type="ordered locus">COB47_1753</name>
</gene>
<dbReference type="KEGG" id="cob:COB47_1753"/>
<dbReference type="EMBL" id="CP002164">
    <property type="protein sequence ID" value="ADL43030.1"/>
    <property type="molecule type" value="Genomic_DNA"/>
</dbReference>
<name>D9TFR0_CALOO</name>
<feature type="domain" description="SLH" evidence="1">
    <location>
        <begin position="103"/>
        <end position="163"/>
    </location>
</feature>
<dbReference type="AlphaFoldDB" id="D9TFR0"/>